<dbReference type="KEGG" id="fmr:Fuma_01215"/>
<dbReference type="EMBL" id="CP017641">
    <property type="protein sequence ID" value="APZ91626.1"/>
    <property type="molecule type" value="Genomic_DNA"/>
</dbReference>
<accession>A0A1P8WC53</accession>
<name>A0A1P8WC53_9PLAN</name>
<evidence type="ECO:0000313" key="2">
    <source>
        <dbReference type="Proteomes" id="UP000187735"/>
    </source>
</evidence>
<sequence length="76" mass="8452">MCRPHFRIPRIDAQHAHASAFANNDIDGQETSASANAAEEQQIRMSRIRRNIATGAYLTREAAEKSASRLLESNDL</sequence>
<organism evidence="1 2">
    <name type="scientific">Fuerstiella marisgermanici</name>
    <dbReference type="NCBI Taxonomy" id="1891926"/>
    <lineage>
        <taxon>Bacteria</taxon>
        <taxon>Pseudomonadati</taxon>
        <taxon>Planctomycetota</taxon>
        <taxon>Planctomycetia</taxon>
        <taxon>Planctomycetales</taxon>
        <taxon>Planctomycetaceae</taxon>
        <taxon>Fuerstiella</taxon>
    </lineage>
</organism>
<dbReference type="Proteomes" id="UP000187735">
    <property type="component" value="Chromosome"/>
</dbReference>
<protein>
    <submittedName>
        <fullName evidence="1">Uncharacterized protein</fullName>
    </submittedName>
</protein>
<keyword evidence="2" id="KW-1185">Reference proteome</keyword>
<proteinExistence type="predicted"/>
<dbReference type="RefSeq" id="WP_077023354.1">
    <property type="nucleotide sequence ID" value="NZ_CP017641.1"/>
</dbReference>
<dbReference type="AlphaFoldDB" id="A0A1P8WC53"/>
<reference evidence="1 2" key="1">
    <citation type="journal article" date="2016" name="Front. Microbiol.">
        <title>Fuerstia marisgermanicae gen. nov., sp. nov., an Unusual Member of the Phylum Planctomycetes from the German Wadden Sea.</title>
        <authorList>
            <person name="Kohn T."/>
            <person name="Heuer A."/>
            <person name="Jogler M."/>
            <person name="Vollmers J."/>
            <person name="Boedeker C."/>
            <person name="Bunk B."/>
            <person name="Rast P."/>
            <person name="Borchert D."/>
            <person name="Glockner I."/>
            <person name="Freese H.M."/>
            <person name="Klenk H.P."/>
            <person name="Overmann J."/>
            <person name="Kaster A.K."/>
            <person name="Rohde M."/>
            <person name="Wiegand S."/>
            <person name="Jogler C."/>
        </authorList>
    </citation>
    <scope>NUCLEOTIDE SEQUENCE [LARGE SCALE GENOMIC DNA]</scope>
    <source>
        <strain evidence="1 2">NH11</strain>
    </source>
</reference>
<gene>
    <name evidence="1" type="ORF">Fuma_01215</name>
</gene>
<evidence type="ECO:0000313" key="1">
    <source>
        <dbReference type="EMBL" id="APZ91626.1"/>
    </source>
</evidence>
<dbReference type="STRING" id="1891926.Fuma_01215"/>